<keyword evidence="3" id="KW-1185">Reference proteome</keyword>
<proteinExistence type="predicted"/>
<dbReference type="EMBL" id="KN832568">
    <property type="protein sequence ID" value="KII85307.1"/>
    <property type="molecule type" value="Genomic_DNA"/>
</dbReference>
<name>A0A0C9SS54_PLICR</name>
<evidence type="ECO:0000256" key="1">
    <source>
        <dbReference type="SAM" id="Phobius"/>
    </source>
</evidence>
<dbReference type="Proteomes" id="UP000053263">
    <property type="component" value="Unassembled WGS sequence"/>
</dbReference>
<keyword evidence="1" id="KW-0812">Transmembrane</keyword>
<reference evidence="2 3" key="1">
    <citation type="submission" date="2014-06" db="EMBL/GenBank/DDBJ databases">
        <title>Evolutionary Origins and Diversification of the Mycorrhizal Mutualists.</title>
        <authorList>
            <consortium name="DOE Joint Genome Institute"/>
            <consortium name="Mycorrhizal Genomics Consortium"/>
            <person name="Kohler A."/>
            <person name="Kuo A."/>
            <person name="Nagy L.G."/>
            <person name="Floudas D."/>
            <person name="Copeland A."/>
            <person name="Barry K.W."/>
            <person name="Cichocki N."/>
            <person name="Veneault-Fourrey C."/>
            <person name="LaButti K."/>
            <person name="Lindquist E.A."/>
            <person name="Lipzen A."/>
            <person name="Lundell T."/>
            <person name="Morin E."/>
            <person name="Murat C."/>
            <person name="Riley R."/>
            <person name="Ohm R."/>
            <person name="Sun H."/>
            <person name="Tunlid A."/>
            <person name="Henrissat B."/>
            <person name="Grigoriev I.V."/>
            <person name="Hibbett D.S."/>
            <person name="Martin F."/>
        </authorList>
    </citation>
    <scope>NUCLEOTIDE SEQUENCE [LARGE SCALE GENOMIC DNA]</scope>
    <source>
        <strain evidence="2 3">FD-325 SS-3</strain>
    </source>
</reference>
<dbReference type="AlphaFoldDB" id="A0A0C9SS54"/>
<accession>A0A0C9SS54</accession>
<gene>
    <name evidence="2" type="ORF">PLICRDRAFT_339020</name>
</gene>
<evidence type="ECO:0000313" key="3">
    <source>
        <dbReference type="Proteomes" id="UP000053263"/>
    </source>
</evidence>
<organism evidence="2 3">
    <name type="scientific">Plicaturopsis crispa FD-325 SS-3</name>
    <dbReference type="NCBI Taxonomy" id="944288"/>
    <lineage>
        <taxon>Eukaryota</taxon>
        <taxon>Fungi</taxon>
        <taxon>Dikarya</taxon>
        <taxon>Basidiomycota</taxon>
        <taxon>Agaricomycotina</taxon>
        <taxon>Agaricomycetes</taxon>
        <taxon>Agaricomycetidae</taxon>
        <taxon>Amylocorticiales</taxon>
        <taxon>Amylocorticiaceae</taxon>
        <taxon>Plicatura</taxon>
        <taxon>Plicaturopsis crispa</taxon>
    </lineage>
</organism>
<keyword evidence="1" id="KW-1133">Transmembrane helix</keyword>
<keyword evidence="1" id="KW-0472">Membrane</keyword>
<feature type="transmembrane region" description="Helical" evidence="1">
    <location>
        <begin position="95"/>
        <end position="124"/>
    </location>
</feature>
<protein>
    <submittedName>
        <fullName evidence="2">Uncharacterized protein</fullName>
    </submittedName>
</protein>
<evidence type="ECO:0000313" key="2">
    <source>
        <dbReference type="EMBL" id="KII85307.1"/>
    </source>
</evidence>
<dbReference type="HOGENOM" id="CLU_1210259_0_0_1"/>
<sequence>MARSCGTISRFASTSEVRLFHIFFCSFMAAYTSPCDVDQLLNMSEIPRRRITTAQQTAYVWRWWYAVNYGMSWFRRCTVAQCMYPLCRSFPLLPIYFLVVLASFYSPSLLISSMMDGVSPLYILARPQRYVARRATVSHHCFLLHLVDPLPPASSISNALQKHCSNVNFRQVLCSVVFVTLELELATYGFVGSKALVFSLSHPCFIVARLEQHQHIAAVKACSLRIHSF</sequence>